<comment type="caution">
    <text evidence="8">The sequence shown here is derived from an EMBL/GenBank/DDBJ whole genome shotgun (WGS) entry which is preliminary data.</text>
</comment>
<gene>
    <name evidence="8" type="ORF">DK846_13990</name>
</gene>
<dbReference type="NCBIfam" id="NF004060">
    <property type="entry name" value="PRK05576.1-3"/>
    <property type="match status" value="1"/>
</dbReference>
<evidence type="ECO:0000256" key="2">
    <source>
        <dbReference type="ARBA" id="ARBA00022573"/>
    </source>
</evidence>
<dbReference type="PANTHER" id="PTHR43467">
    <property type="entry name" value="COBALT-PRECORRIN-2 C(20)-METHYLTRANSFERASE"/>
    <property type="match status" value="1"/>
</dbReference>
<keyword evidence="9" id="KW-1185">Reference proteome</keyword>
<keyword evidence="4 8" id="KW-0808">Transferase</keyword>
<dbReference type="Proteomes" id="UP000245657">
    <property type="component" value="Unassembled WGS sequence"/>
</dbReference>
<dbReference type="GO" id="GO:0030788">
    <property type="term" value="F:precorrin-2 C20-methyltransferase activity"/>
    <property type="evidence" value="ECO:0007669"/>
    <property type="project" value="InterPro"/>
</dbReference>
<dbReference type="SUPFAM" id="SSF53790">
    <property type="entry name" value="Tetrapyrrole methylase"/>
    <property type="match status" value="1"/>
</dbReference>
<dbReference type="PANTHER" id="PTHR43467:SF2">
    <property type="entry name" value="COBALT-PRECORRIN-2 C(20)-METHYLTRANSFERASE"/>
    <property type="match status" value="1"/>
</dbReference>
<keyword evidence="3 8" id="KW-0489">Methyltransferase</keyword>
<dbReference type="InterPro" id="IPR012382">
    <property type="entry name" value="CobI/CbiL"/>
</dbReference>
<keyword evidence="5" id="KW-0949">S-adenosyl-L-methionine</keyword>
<comment type="pathway">
    <text evidence="1">Cofactor biosynthesis; adenosylcobalamin biosynthesis.</text>
</comment>
<accession>A0A2V2MQI4</accession>
<evidence type="ECO:0000256" key="4">
    <source>
        <dbReference type="ARBA" id="ARBA00022679"/>
    </source>
</evidence>
<dbReference type="CDD" id="cd11645">
    <property type="entry name" value="Precorrin_2_C20_MT"/>
    <property type="match status" value="1"/>
</dbReference>
<protein>
    <submittedName>
        <fullName evidence="8">Cobalt-factor II C(20)-methyltransferase</fullName>
    </submittedName>
</protein>
<dbReference type="RefSeq" id="WP_109969588.1">
    <property type="nucleotide sequence ID" value="NZ_CP176093.1"/>
</dbReference>
<dbReference type="Pfam" id="PF00590">
    <property type="entry name" value="TP_methylase"/>
    <property type="match status" value="1"/>
</dbReference>
<dbReference type="InterPro" id="IPR035996">
    <property type="entry name" value="4pyrrol_Methylase_sf"/>
</dbReference>
<dbReference type="InterPro" id="IPR014776">
    <property type="entry name" value="4pyrrole_Mease_sub2"/>
</dbReference>
<evidence type="ECO:0000256" key="5">
    <source>
        <dbReference type="ARBA" id="ARBA00022691"/>
    </source>
</evidence>
<dbReference type="AlphaFoldDB" id="A0A2V2MQI4"/>
<sequence length="202" mass="22302">MLTAVGLGPGDPELLTLSAVRHLREADRVFVPGGIARNLVEPYCTPVELSFPMSHDETAISKQIEQNAEIIAPIAETGNVVFGIIGDPNIFSTFSRLCVVIREKHPNIQISTVPGVSSITALTSVTGIPINGGFSVSDGSSDSVRIQMKVRRPRETAERLKKQGYHRFVLVERMYMEGMKIWRDDLPDESNYFSLLFAEKAL</sequence>
<dbReference type="InterPro" id="IPR000878">
    <property type="entry name" value="4pyrrol_Mease"/>
</dbReference>
<dbReference type="OrthoDB" id="23546at2157"/>
<evidence type="ECO:0000259" key="7">
    <source>
        <dbReference type="Pfam" id="PF00590"/>
    </source>
</evidence>
<dbReference type="PIRSF" id="PIRSF036427">
    <property type="entry name" value="Precrrn-2_mtase"/>
    <property type="match status" value="1"/>
</dbReference>
<dbReference type="GeneID" id="97547776"/>
<dbReference type="Gene3D" id="3.40.1010.10">
    <property type="entry name" value="Cobalt-precorrin-4 Transmethylase, Domain 1"/>
    <property type="match status" value="1"/>
</dbReference>
<organism evidence="8 9">
    <name type="scientific">Methanospirillum lacunae</name>
    <dbReference type="NCBI Taxonomy" id="668570"/>
    <lineage>
        <taxon>Archaea</taxon>
        <taxon>Methanobacteriati</taxon>
        <taxon>Methanobacteriota</taxon>
        <taxon>Stenosarchaea group</taxon>
        <taxon>Methanomicrobia</taxon>
        <taxon>Methanomicrobiales</taxon>
        <taxon>Methanospirillaceae</taxon>
        <taxon>Methanospirillum</taxon>
    </lineage>
</organism>
<comment type="similarity">
    <text evidence="6">Belongs to the precorrin methyltransferase family.</text>
</comment>
<evidence type="ECO:0000256" key="3">
    <source>
        <dbReference type="ARBA" id="ARBA00022603"/>
    </source>
</evidence>
<dbReference type="Gene3D" id="3.30.950.10">
    <property type="entry name" value="Methyltransferase, Cobalt-precorrin-4 Transmethylase, Domain 2"/>
    <property type="match status" value="1"/>
</dbReference>
<name>A0A2V2MQI4_9EURY</name>
<dbReference type="GO" id="GO:0032259">
    <property type="term" value="P:methylation"/>
    <property type="evidence" value="ECO:0007669"/>
    <property type="project" value="UniProtKB-KW"/>
</dbReference>
<proteinExistence type="inferred from homology"/>
<evidence type="ECO:0000256" key="6">
    <source>
        <dbReference type="PIRNR" id="PIRNR036427"/>
    </source>
</evidence>
<keyword evidence="2" id="KW-0169">Cobalamin biosynthesis</keyword>
<reference evidence="8 9" key="1">
    <citation type="submission" date="2018-05" db="EMBL/GenBank/DDBJ databases">
        <title>Draft genome of Methanospirillum lacunae Ki8-1.</title>
        <authorList>
            <person name="Dueholm M.S."/>
            <person name="Nielsen P.H."/>
            <person name="Bakmann L.F."/>
            <person name="Otzen D.E."/>
        </authorList>
    </citation>
    <scope>NUCLEOTIDE SEQUENCE [LARGE SCALE GENOMIC DNA]</scope>
    <source>
        <strain evidence="8 9">Ki8-1</strain>
    </source>
</reference>
<dbReference type="InterPro" id="IPR014777">
    <property type="entry name" value="4pyrrole_Mease_sub1"/>
</dbReference>
<feature type="domain" description="Tetrapyrrole methylase" evidence="7">
    <location>
        <begin position="1"/>
        <end position="177"/>
    </location>
</feature>
<evidence type="ECO:0000256" key="1">
    <source>
        <dbReference type="ARBA" id="ARBA00004953"/>
    </source>
</evidence>
<dbReference type="GO" id="GO:0009236">
    <property type="term" value="P:cobalamin biosynthetic process"/>
    <property type="evidence" value="ECO:0007669"/>
    <property type="project" value="UniProtKB-UniRule"/>
</dbReference>
<evidence type="ECO:0000313" key="9">
    <source>
        <dbReference type="Proteomes" id="UP000245657"/>
    </source>
</evidence>
<dbReference type="EMBL" id="QGMY01000011">
    <property type="protein sequence ID" value="PWR70504.1"/>
    <property type="molecule type" value="Genomic_DNA"/>
</dbReference>
<evidence type="ECO:0000313" key="8">
    <source>
        <dbReference type="EMBL" id="PWR70504.1"/>
    </source>
</evidence>